<evidence type="ECO:0000313" key="2">
    <source>
        <dbReference type="Proteomes" id="UP000305948"/>
    </source>
</evidence>
<gene>
    <name evidence="1" type="ORF">OE88DRAFT_1739411</name>
</gene>
<accession>A0A5C3MMP6</accession>
<dbReference type="STRING" id="5364.A0A5C3MMP6"/>
<protein>
    <submittedName>
        <fullName evidence="1">Uncharacterized protein</fullName>
    </submittedName>
</protein>
<proteinExistence type="predicted"/>
<dbReference type="EMBL" id="ML213529">
    <property type="protein sequence ID" value="TFK46534.1"/>
    <property type="molecule type" value="Genomic_DNA"/>
</dbReference>
<dbReference type="Proteomes" id="UP000305948">
    <property type="component" value="Unassembled WGS sequence"/>
</dbReference>
<keyword evidence="2" id="KW-1185">Reference proteome</keyword>
<dbReference type="OrthoDB" id="3269403at2759"/>
<organism evidence="1 2">
    <name type="scientific">Heliocybe sulcata</name>
    <dbReference type="NCBI Taxonomy" id="5364"/>
    <lineage>
        <taxon>Eukaryota</taxon>
        <taxon>Fungi</taxon>
        <taxon>Dikarya</taxon>
        <taxon>Basidiomycota</taxon>
        <taxon>Agaricomycotina</taxon>
        <taxon>Agaricomycetes</taxon>
        <taxon>Gloeophyllales</taxon>
        <taxon>Gloeophyllaceae</taxon>
        <taxon>Heliocybe</taxon>
    </lineage>
</organism>
<dbReference type="AlphaFoldDB" id="A0A5C3MMP6"/>
<evidence type="ECO:0000313" key="1">
    <source>
        <dbReference type="EMBL" id="TFK46534.1"/>
    </source>
</evidence>
<sequence length="170" mass="20113">MRVLVRKKAELERARRNTRCLEKYHRREGLLRQLIEEKASGREPDIEGWKWLHELVTNLTETGMSSEESDDENGVAVFRVRALPWRRDIEKELSLVDALGSQRGSLYQKRGAKPAKRIRGTQLLSLWPPAAGLPRALYRDEWWNEREDNYRRLTLGVPEKDFMWMNLVRN</sequence>
<name>A0A5C3MMP6_9AGAM</name>
<reference evidence="1 2" key="1">
    <citation type="journal article" date="2019" name="Nat. Ecol. Evol.">
        <title>Megaphylogeny resolves global patterns of mushroom evolution.</title>
        <authorList>
            <person name="Varga T."/>
            <person name="Krizsan K."/>
            <person name="Foldi C."/>
            <person name="Dima B."/>
            <person name="Sanchez-Garcia M."/>
            <person name="Sanchez-Ramirez S."/>
            <person name="Szollosi G.J."/>
            <person name="Szarkandi J.G."/>
            <person name="Papp V."/>
            <person name="Albert L."/>
            <person name="Andreopoulos W."/>
            <person name="Angelini C."/>
            <person name="Antonin V."/>
            <person name="Barry K.W."/>
            <person name="Bougher N.L."/>
            <person name="Buchanan P."/>
            <person name="Buyck B."/>
            <person name="Bense V."/>
            <person name="Catcheside P."/>
            <person name="Chovatia M."/>
            <person name="Cooper J."/>
            <person name="Damon W."/>
            <person name="Desjardin D."/>
            <person name="Finy P."/>
            <person name="Geml J."/>
            <person name="Haridas S."/>
            <person name="Hughes K."/>
            <person name="Justo A."/>
            <person name="Karasinski D."/>
            <person name="Kautmanova I."/>
            <person name="Kiss B."/>
            <person name="Kocsube S."/>
            <person name="Kotiranta H."/>
            <person name="LaButti K.M."/>
            <person name="Lechner B.E."/>
            <person name="Liimatainen K."/>
            <person name="Lipzen A."/>
            <person name="Lukacs Z."/>
            <person name="Mihaltcheva S."/>
            <person name="Morgado L.N."/>
            <person name="Niskanen T."/>
            <person name="Noordeloos M.E."/>
            <person name="Ohm R.A."/>
            <person name="Ortiz-Santana B."/>
            <person name="Ovrebo C."/>
            <person name="Racz N."/>
            <person name="Riley R."/>
            <person name="Savchenko A."/>
            <person name="Shiryaev A."/>
            <person name="Soop K."/>
            <person name="Spirin V."/>
            <person name="Szebenyi C."/>
            <person name="Tomsovsky M."/>
            <person name="Tulloss R.E."/>
            <person name="Uehling J."/>
            <person name="Grigoriev I.V."/>
            <person name="Vagvolgyi C."/>
            <person name="Papp T."/>
            <person name="Martin F.M."/>
            <person name="Miettinen O."/>
            <person name="Hibbett D.S."/>
            <person name="Nagy L.G."/>
        </authorList>
    </citation>
    <scope>NUCLEOTIDE SEQUENCE [LARGE SCALE GENOMIC DNA]</scope>
    <source>
        <strain evidence="1 2">OMC1185</strain>
    </source>
</reference>